<name>A0A2D4JB98_MICLE</name>
<protein>
    <submittedName>
        <fullName evidence="2">Uncharacterized protein</fullName>
    </submittedName>
</protein>
<evidence type="ECO:0000313" key="2">
    <source>
        <dbReference type="EMBL" id="LAA93755.1"/>
    </source>
</evidence>
<sequence length="100" mass="11540">MNFNEVGTQATTEKKGCGNQDNCQTKLQCSFLRNTSKLPIFKVITTREKNLLKATPRVKEHINHSFFFCKTSFIENFSKHKKHLMSRTVNLQSIISSMQT</sequence>
<dbReference type="AlphaFoldDB" id="A0A2D4JB98"/>
<feature type="compositionally biased region" description="Polar residues" evidence="1">
    <location>
        <begin position="1"/>
        <end position="11"/>
    </location>
</feature>
<proteinExistence type="predicted"/>
<evidence type="ECO:0000256" key="1">
    <source>
        <dbReference type="SAM" id="MobiDB-lite"/>
    </source>
</evidence>
<accession>A0A2D4JB98</accession>
<reference evidence="2" key="2">
    <citation type="submission" date="2017-11" db="EMBL/GenBank/DDBJ databases">
        <title>Coralsnake Venomics: Analyses of Venom Gland Transcriptomes and Proteomes of Six Brazilian Taxa.</title>
        <authorList>
            <person name="Aird S.D."/>
            <person name="Jorge da Silva N."/>
            <person name="Qiu L."/>
            <person name="Villar-Briones A."/>
            <person name="Aparecida-Saddi V."/>
            <person name="Campos-Telles M.P."/>
            <person name="Grau M."/>
            <person name="Mikheyev A.S."/>
        </authorList>
    </citation>
    <scope>NUCLEOTIDE SEQUENCE</scope>
    <source>
        <tissue evidence="2">Venom_gland</tissue>
    </source>
</reference>
<dbReference type="EMBL" id="IACK01166652">
    <property type="protein sequence ID" value="LAA93755.1"/>
    <property type="molecule type" value="Transcribed_RNA"/>
</dbReference>
<feature type="region of interest" description="Disordered" evidence="1">
    <location>
        <begin position="1"/>
        <end position="20"/>
    </location>
</feature>
<organism evidence="2">
    <name type="scientific">Micrurus lemniscatus lemniscatus</name>
    <dbReference type="NCBI Taxonomy" id="129467"/>
    <lineage>
        <taxon>Eukaryota</taxon>
        <taxon>Metazoa</taxon>
        <taxon>Chordata</taxon>
        <taxon>Craniata</taxon>
        <taxon>Vertebrata</taxon>
        <taxon>Euteleostomi</taxon>
        <taxon>Lepidosauria</taxon>
        <taxon>Squamata</taxon>
        <taxon>Bifurcata</taxon>
        <taxon>Unidentata</taxon>
        <taxon>Episquamata</taxon>
        <taxon>Toxicofera</taxon>
        <taxon>Serpentes</taxon>
        <taxon>Colubroidea</taxon>
        <taxon>Elapidae</taxon>
        <taxon>Elapinae</taxon>
        <taxon>Micrurus</taxon>
    </lineage>
</organism>
<reference evidence="2" key="1">
    <citation type="submission" date="2017-07" db="EMBL/GenBank/DDBJ databases">
        <authorList>
            <person name="Mikheyev A."/>
            <person name="Grau M."/>
        </authorList>
    </citation>
    <scope>NUCLEOTIDE SEQUENCE</scope>
    <source>
        <tissue evidence="2">Venom_gland</tissue>
    </source>
</reference>